<protein>
    <recommendedName>
        <fullName evidence="3">Phage regulatory protein CII</fullName>
    </recommendedName>
</protein>
<organism evidence="1 2">
    <name type="scientific">Vitreoscilla stercoraria</name>
    <dbReference type="NCBI Taxonomy" id="61"/>
    <lineage>
        <taxon>Bacteria</taxon>
        <taxon>Pseudomonadati</taxon>
        <taxon>Pseudomonadota</taxon>
        <taxon>Betaproteobacteria</taxon>
        <taxon>Neisseriales</taxon>
        <taxon>Neisseriaceae</taxon>
        <taxon>Vitreoscilla</taxon>
    </lineage>
</organism>
<dbReference type="Pfam" id="PF06892">
    <property type="entry name" value="Phage_CP76"/>
    <property type="match status" value="1"/>
</dbReference>
<dbReference type="EMBL" id="CP091512">
    <property type="protein sequence ID" value="UOO93368.1"/>
    <property type="molecule type" value="Genomic_DNA"/>
</dbReference>
<accession>A0ABY4EC92</accession>
<keyword evidence="2" id="KW-1185">Reference proteome</keyword>
<proteinExistence type="predicted"/>
<name>A0ABY4EC92_VITST</name>
<evidence type="ECO:0000313" key="1">
    <source>
        <dbReference type="EMBL" id="UOO93368.1"/>
    </source>
</evidence>
<evidence type="ECO:0000313" key="2">
    <source>
        <dbReference type="Proteomes" id="UP000832034"/>
    </source>
</evidence>
<dbReference type="Proteomes" id="UP000832034">
    <property type="component" value="Chromosome"/>
</dbReference>
<sequence>MSFKKESMQHPDILNLFRVASRSYGDGRSVIKMAQDMGLQHERSLNNKLNANSDHAHLSLYDACNILQLSQDVTPLRAMAYLVDYMVMPLPESKSSQDVLAHFIDVFTACAGVGESVKAATDKNSELGSDLSRSERKASLELVDKLIEASVAFRQALLVE</sequence>
<reference evidence="1" key="2">
    <citation type="journal article" date="2022" name="Res Sq">
        <title>Evolution of multicellular longitudinally dividing oral cavity symbionts (Neisseriaceae).</title>
        <authorList>
            <person name="Nyongesa S."/>
            <person name="Weber P."/>
            <person name="Bernet E."/>
            <person name="Pullido F."/>
            <person name="Nieckarz M."/>
            <person name="Delaby M."/>
            <person name="Nieves C."/>
            <person name="Viehboeck T."/>
            <person name="Krause N."/>
            <person name="Rivera-Millot A."/>
            <person name="Nakamura A."/>
            <person name="Vischer N."/>
            <person name="VanNieuwenhze M."/>
            <person name="Brun Y."/>
            <person name="Cava F."/>
            <person name="Bulgheresi S."/>
            <person name="Veyrier F."/>
        </authorList>
    </citation>
    <scope>NUCLEOTIDE SEQUENCE</scope>
    <source>
        <strain evidence="1">SAG 1488-6</strain>
    </source>
</reference>
<gene>
    <name evidence="1" type="ORF">LVJ81_04895</name>
</gene>
<reference evidence="1" key="1">
    <citation type="submission" date="2021-12" db="EMBL/GenBank/DDBJ databases">
        <authorList>
            <person name="Veyrier F.J."/>
        </authorList>
    </citation>
    <scope>NUCLEOTIDE SEQUENCE</scope>
    <source>
        <strain evidence="1">SAG 1488-6</strain>
    </source>
</reference>
<dbReference type="RefSeq" id="WP_026353664.1">
    <property type="nucleotide sequence ID" value="NZ_CP091512.1"/>
</dbReference>
<evidence type="ECO:0008006" key="3">
    <source>
        <dbReference type="Google" id="ProtNLM"/>
    </source>
</evidence>
<dbReference type="InterPro" id="IPR009679">
    <property type="entry name" value="Phage_186_CII-like"/>
</dbReference>